<dbReference type="PRINTS" id="PR00344">
    <property type="entry name" value="BCTRLSENSOR"/>
</dbReference>
<dbReference type="EC" id="2.7.13.3" evidence="3"/>
<keyword evidence="8" id="KW-0902">Two-component regulatory system</keyword>
<keyword evidence="7 12" id="KW-0418">Kinase</keyword>
<evidence type="ECO:0000256" key="3">
    <source>
        <dbReference type="ARBA" id="ARBA00012438"/>
    </source>
</evidence>
<dbReference type="Gene3D" id="3.30.565.10">
    <property type="entry name" value="Histidine kinase-like ATPase, C-terminal domain"/>
    <property type="match status" value="1"/>
</dbReference>
<keyword evidence="13" id="KW-1185">Reference proteome</keyword>
<comment type="catalytic activity">
    <reaction evidence="1">
        <text>ATP + protein L-histidine = ADP + protein N-phospho-L-histidine.</text>
        <dbReference type="EC" id="2.7.13.3"/>
    </reaction>
</comment>
<evidence type="ECO:0000256" key="4">
    <source>
        <dbReference type="ARBA" id="ARBA00022475"/>
    </source>
</evidence>
<organism evidence="12 13">
    <name type="scientific">Paenibacillus taihuensis</name>
    <dbReference type="NCBI Taxonomy" id="1156355"/>
    <lineage>
        <taxon>Bacteria</taxon>
        <taxon>Bacillati</taxon>
        <taxon>Bacillota</taxon>
        <taxon>Bacilli</taxon>
        <taxon>Bacillales</taxon>
        <taxon>Paenibacillaceae</taxon>
        <taxon>Paenibacillus</taxon>
    </lineage>
</organism>
<dbReference type="EMBL" id="QTTN01000020">
    <property type="protein sequence ID" value="REE81008.1"/>
    <property type="molecule type" value="Genomic_DNA"/>
</dbReference>
<keyword evidence="10" id="KW-0812">Transmembrane</keyword>
<dbReference type="SMART" id="SM00387">
    <property type="entry name" value="HATPase_c"/>
    <property type="match status" value="1"/>
</dbReference>
<dbReference type="InterPro" id="IPR003594">
    <property type="entry name" value="HATPase_dom"/>
</dbReference>
<comment type="subcellular location">
    <subcellularLocation>
        <location evidence="2">Cell membrane</location>
        <topology evidence="2">Multi-pass membrane protein</topology>
    </subcellularLocation>
</comment>
<evidence type="ECO:0000256" key="9">
    <source>
        <dbReference type="ARBA" id="ARBA00023136"/>
    </source>
</evidence>
<keyword evidence="4" id="KW-1003">Cell membrane</keyword>
<evidence type="ECO:0000256" key="5">
    <source>
        <dbReference type="ARBA" id="ARBA00022553"/>
    </source>
</evidence>
<dbReference type="GO" id="GO:0000155">
    <property type="term" value="F:phosphorelay sensor kinase activity"/>
    <property type="evidence" value="ECO:0007669"/>
    <property type="project" value="InterPro"/>
</dbReference>
<dbReference type="Proteomes" id="UP000256304">
    <property type="component" value="Unassembled WGS sequence"/>
</dbReference>
<dbReference type="PANTHER" id="PTHR34220">
    <property type="entry name" value="SENSOR HISTIDINE KINASE YPDA"/>
    <property type="match status" value="1"/>
</dbReference>
<dbReference type="InterPro" id="IPR010559">
    <property type="entry name" value="Sig_transdc_His_kin_internal"/>
</dbReference>
<proteinExistence type="predicted"/>
<sequence>MRIISWLRSLPDLTANRVRLKPKLIASYLVAAFLPLLCMGFFLMHKANQIIENQTNRTYGISMQQLMYNMETRLASYEELSNHFYFDTNLNLDLQKDYSDSTNVDIFEVEREFIERVKVLLKFKNDLRTVSIYFHNPSLYNAKPYLTLADDKITSQLGFQRASASSYKGYWGRVKSVPDGNVYWDVELRRTEKTTRVFSYNRPLEFYTDHQSVGLLSIEIKESDLYSLLAKEGMDKGIYLIESDGTIITSNDRASLGKQMAGDVMHRITGKASGDFLLNRSENDHVKVMYNELSNGWRMVYMIPVNRLLQETKDMRNYGLLFIIGSAVLSVVLIVLVSNLILSRMMILLKRIQRMRNGEIETGRFVSGKDEIAVLDHSFNQMAERMKYLIDEVFTLSIKKKEAELTALQSQINPHFLYNTLSTVSWLGRKNGNEDVCEIVESLAKFYRISLSKGKDIITMREEFECIMAYIDIQRYRLKNRIRPIYALDDGIMDASVLKLILQPIVENAILHGLGHEKEQITILIKGGYRNGAVQLEVIDDGIGMTHEVSASLLGEQAHAAQRSGYGLRNVNERIKLHFGRDYGLTVNSIPGAGTTVIIRLPYLIE</sequence>
<evidence type="ECO:0000256" key="6">
    <source>
        <dbReference type="ARBA" id="ARBA00022679"/>
    </source>
</evidence>
<feature type="transmembrane region" description="Helical" evidence="10">
    <location>
        <begin position="318"/>
        <end position="342"/>
    </location>
</feature>
<dbReference type="InterPro" id="IPR036890">
    <property type="entry name" value="HATPase_C_sf"/>
</dbReference>
<dbReference type="InterPro" id="IPR003660">
    <property type="entry name" value="HAMP_dom"/>
</dbReference>
<feature type="transmembrane region" description="Helical" evidence="10">
    <location>
        <begin position="25"/>
        <end position="44"/>
    </location>
</feature>
<protein>
    <recommendedName>
        <fullName evidence="3">histidine kinase</fullName>
        <ecNumber evidence="3">2.7.13.3</ecNumber>
    </recommendedName>
</protein>
<dbReference type="CDD" id="cd06225">
    <property type="entry name" value="HAMP"/>
    <property type="match status" value="1"/>
</dbReference>
<dbReference type="RefSeq" id="WP_181909631.1">
    <property type="nucleotide sequence ID" value="NZ_QTTN01000020.1"/>
</dbReference>
<dbReference type="Pfam" id="PF06580">
    <property type="entry name" value="His_kinase"/>
    <property type="match status" value="1"/>
</dbReference>
<dbReference type="GO" id="GO:0005886">
    <property type="term" value="C:plasma membrane"/>
    <property type="evidence" value="ECO:0007669"/>
    <property type="project" value="UniProtKB-SubCell"/>
</dbReference>
<keyword evidence="10" id="KW-1133">Transmembrane helix</keyword>
<dbReference type="PROSITE" id="PS50885">
    <property type="entry name" value="HAMP"/>
    <property type="match status" value="1"/>
</dbReference>
<dbReference type="SUPFAM" id="SSF55874">
    <property type="entry name" value="ATPase domain of HSP90 chaperone/DNA topoisomerase II/histidine kinase"/>
    <property type="match status" value="1"/>
</dbReference>
<evidence type="ECO:0000259" key="11">
    <source>
        <dbReference type="PROSITE" id="PS50885"/>
    </source>
</evidence>
<dbReference type="Pfam" id="PF02518">
    <property type="entry name" value="HATPase_c"/>
    <property type="match status" value="1"/>
</dbReference>
<comment type="caution">
    <text evidence="12">The sequence shown here is derived from an EMBL/GenBank/DDBJ whole genome shotgun (WGS) entry which is preliminary data.</text>
</comment>
<dbReference type="AlphaFoldDB" id="A0A3D9RNF9"/>
<dbReference type="InterPro" id="IPR050640">
    <property type="entry name" value="Bact_2-comp_sensor_kinase"/>
</dbReference>
<evidence type="ECO:0000256" key="8">
    <source>
        <dbReference type="ARBA" id="ARBA00023012"/>
    </source>
</evidence>
<reference evidence="12 13" key="1">
    <citation type="submission" date="2018-08" db="EMBL/GenBank/DDBJ databases">
        <title>Genomic Encyclopedia of Type Strains, Phase III (KMG-III): the genomes of soil and plant-associated and newly described type strains.</title>
        <authorList>
            <person name="Whitman W."/>
        </authorList>
    </citation>
    <scope>NUCLEOTIDE SEQUENCE [LARGE SCALE GENOMIC DNA]</scope>
    <source>
        <strain evidence="12 13">CGMCC 1.10966</strain>
    </source>
</reference>
<evidence type="ECO:0000256" key="1">
    <source>
        <dbReference type="ARBA" id="ARBA00000085"/>
    </source>
</evidence>
<keyword evidence="9 10" id="KW-0472">Membrane</keyword>
<dbReference type="Gene3D" id="6.10.340.10">
    <property type="match status" value="1"/>
</dbReference>
<evidence type="ECO:0000256" key="10">
    <source>
        <dbReference type="SAM" id="Phobius"/>
    </source>
</evidence>
<dbReference type="SUPFAM" id="SSF158472">
    <property type="entry name" value="HAMP domain-like"/>
    <property type="match status" value="1"/>
</dbReference>
<evidence type="ECO:0000313" key="13">
    <source>
        <dbReference type="Proteomes" id="UP000256304"/>
    </source>
</evidence>
<accession>A0A3D9RNF9</accession>
<evidence type="ECO:0000313" key="12">
    <source>
        <dbReference type="EMBL" id="REE81008.1"/>
    </source>
</evidence>
<name>A0A3D9RNF9_9BACL</name>
<dbReference type="InterPro" id="IPR004358">
    <property type="entry name" value="Sig_transdc_His_kin-like_C"/>
</dbReference>
<evidence type="ECO:0000256" key="7">
    <source>
        <dbReference type="ARBA" id="ARBA00022777"/>
    </source>
</evidence>
<keyword evidence="5" id="KW-0597">Phosphoprotein</keyword>
<keyword evidence="6" id="KW-0808">Transferase</keyword>
<feature type="domain" description="HAMP" evidence="11">
    <location>
        <begin position="339"/>
        <end position="391"/>
    </location>
</feature>
<dbReference type="PANTHER" id="PTHR34220:SF7">
    <property type="entry name" value="SENSOR HISTIDINE KINASE YPDA"/>
    <property type="match status" value="1"/>
</dbReference>
<evidence type="ECO:0000256" key="2">
    <source>
        <dbReference type="ARBA" id="ARBA00004651"/>
    </source>
</evidence>
<gene>
    <name evidence="12" type="ORF">A8990_12054</name>
</gene>